<organism evidence="2 3">
    <name type="scientific">Methanolobus vulcani</name>
    <dbReference type="NCBI Taxonomy" id="38026"/>
    <lineage>
        <taxon>Archaea</taxon>
        <taxon>Methanobacteriati</taxon>
        <taxon>Methanobacteriota</taxon>
        <taxon>Stenosarchaea group</taxon>
        <taxon>Methanomicrobia</taxon>
        <taxon>Methanosarcinales</taxon>
        <taxon>Methanosarcinaceae</taxon>
        <taxon>Methanolobus</taxon>
    </lineage>
</organism>
<dbReference type="PROSITE" id="PS51273">
    <property type="entry name" value="GATASE_TYPE_1"/>
    <property type="match status" value="1"/>
</dbReference>
<comment type="caution">
    <text evidence="2">The sequence shown here is derived from an EMBL/GenBank/DDBJ whole genome shotgun (WGS) entry which is preliminary data.</text>
</comment>
<reference evidence="2 3" key="1">
    <citation type="submission" date="2019-06" db="EMBL/GenBank/DDBJ databases">
        <title>Draft genome sequence of Methanolobus vulcani B1d.</title>
        <authorList>
            <person name="Creighbaum A.J."/>
            <person name="Ticak T."/>
            <person name="Hariraju D."/>
            <person name="Arivett B.A."/>
            <person name="Ferguson D.J.Jr."/>
        </authorList>
    </citation>
    <scope>NUCLEOTIDE SEQUENCE [LARGE SCALE GENOMIC DNA]</scope>
    <source>
        <strain evidence="2 3">B1d</strain>
    </source>
</reference>
<protein>
    <submittedName>
        <fullName evidence="2">Type 1 glutamine amidotransferase</fullName>
    </submittedName>
</protein>
<dbReference type="AlphaFoldDB" id="A0A7Z8KMB1"/>
<keyword evidence="2" id="KW-0315">Glutamine amidotransferase</keyword>
<sequence>MSLLIVKNITREGPGILENILKENNIDFHVVDLDAGDNLPEPDNYSAVIVFGGPDSANDKTIKIEQELAMIKKAIDLNIPYLGICLGMQTLAKSQGAVVRKNEVREIGFKAEDGEYYSVNIEGEYTNDPLFYRLGNPLKIFHLHGETIDLTDKIELMATGKYCKNQIIKVSSNAYGIQGHFELTPEMFNVWLDNDPELMELDRNMLLQDFDELALEYRNNGHTLFSNFLKIAGLL</sequence>
<dbReference type="SUPFAM" id="SSF52317">
    <property type="entry name" value="Class I glutamine amidotransferase-like"/>
    <property type="match status" value="1"/>
</dbReference>
<evidence type="ECO:0000313" key="3">
    <source>
        <dbReference type="Proteomes" id="UP000319335"/>
    </source>
</evidence>
<dbReference type="Pfam" id="PF00117">
    <property type="entry name" value="GATase"/>
    <property type="match status" value="1"/>
</dbReference>
<dbReference type="PANTHER" id="PTHR42695:SF5">
    <property type="entry name" value="GLUTAMINE AMIDOTRANSFERASE YLR126C-RELATED"/>
    <property type="match status" value="1"/>
</dbReference>
<dbReference type="InterPro" id="IPR044992">
    <property type="entry name" value="ChyE-like"/>
</dbReference>
<dbReference type="InterPro" id="IPR017926">
    <property type="entry name" value="GATASE"/>
</dbReference>
<dbReference type="CDD" id="cd01741">
    <property type="entry name" value="GATase1_1"/>
    <property type="match status" value="1"/>
</dbReference>
<dbReference type="EMBL" id="VIAQ01000017">
    <property type="protein sequence ID" value="TQD24455.1"/>
    <property type="molecule type" value="Genomic_DNA"/>
</dbReference>
<dbReference type="OrthoDB" id="7388at2157"/>
<evidence type="ECO:0000259" key="1">
    <source>
        <dbReference type="Pfam" id="PF00117"/>
    </source>
</evidence>
<gene>
    <name evidence="2" type="ORF">FKV42_11020</name>
</gene>
<dbReference type="GO" id="GO:0016740">
    <property type="term" value="F:transferase activity"/>
    <property type="evidence" value="ECO:0007669"/>
    <property type="project" value="UniProtKB-KW"/>
</dbReference>
<keyword evidence="2" id="KW-0808">Transferase</keyword>
<dbReference type="Gene3D" id="3.40.50.880">
    <property type="match status" value="1"/>
</dbReference>
<name>A0A7Z8KMB1_9EURY</name>
<dbReference type="Proteomes" id="UP000319335">
    <property type="component" value="Unassembled WGS sequence"/>
</dbReference>
<keyword evidence="3" id="KW-1185">Reference proteome</keyword>
<proteinExistence type="predicted"/>
<dbReference type="GO" id="GO:0005829">
    <property type="term" value="C:cytosol"/>
    <property type="evidence" value="ECO:0007669"/>
    <property type="project" value="TreeGrafter"/>
</dbReference>
<accession>A0A7Z8KMB1</accession>
<dbReference type="InterPro" id="IPR029062">
    <property type="entry name" value="Class_I_gatase-like"/>
</dbReference>
<evidence type="ECO:0000313" key="2">
    <source>
        <dbReference type="EMBL" id="TQD24455.1"/>
    </source>
</evidence>
<dbReference type="RefSeq" id="WP_154810310.1">
    <property type="nucleotide sequence ID" value="NZ_VIAQ01000017.1"/>
</dbReference>
<feature type="domain" description="Glutamine amidotransferase" evidence="1">
    <location>
        <begin position="19"/>
        <end position="187"/>
    </location>
</feature>
<dbReference type="PANTHER" id="PTHR42695">
    <property type="entry name" value="GLUTAMINE AMIDOTRANSFERASE YLR126C-RELATED"/>
    <property type="match status" value="1"/>
</dbReference>